<dbReference type="eggNOG" id="arCOG00570">
    <property type="taxonomic scope" value="Archaea"/>
</dbReference>
<dbReference type="PANTHER" id="PTHR42685">
    <property type="entry name" value="GERANYLGERANYL DIPHOSPHATE REDUCTASE"/>
    <property type="match status" value="1"/>
</dbReference>
<dbReference type="EMBL" id="CP009552">
    <property type="protein sequence ID" value="AIY89871.1"/>
    <property type="molecule type" value="Genomic_DNA"/>
</dbReference>
<dbReference type="InterPro" id="IPR036188">
    <property type="entry name" value="FAD/NAD-bd_sf"/>
</dbReference>
<dbReference type="STRING" id="565033.GACE_0822"/>
<gene>
    <name evidence="1" type="ORF">GACE_0822</name>
</gene>
<dbReference type="KEGG" id="gac:GACE_0822"/>
<dbReference type="AlphaFoldDB" id="A0A0A7GG02"/>
<dbReference type="InterPro" id="IPR050407">
    <property type="entry name" value="Geranylgeranyl_reductase"/>
</dbReference>
<dbReference type="HOGENOM" id="CLU_074748_0_0_2"/>
<name>A0A0A7GG02_GEOAI</name>
<dbReference type="SUPFAM" id="SSF51971">
    <property type="entry name" value="Nucleotide-binding domain"/>
    <property type="match status" value="1"/>
</dbReference>
<protein>
    <submittedName>
        <fullName evidence="1">Dehydrogenase (Flavoprotein)-like protein</fullName>
    </submittedName>
</protein>
<dbReference type="RefSeq" id="WP_048091403.1">
    <property type="nucleotide sequence ID" value="NZ_CP009552.1"/>
</dbReference>
<dbReference type="Gene3D" id="3.50.50.60">
    <property type="entry name" value="FAD/NAD(P)-binding domain"/>
    <property type="match status" value="1"/>
</dbReference>
<evidence type="ECO:0000313" key="1">
    <source>
        <dbReference type="EMBL" id="AIY89871.1"/>
    </source>
</evidence>
<organism evidence="1 2">
    <name type="scientific">Geoglobus acetivorans</name>
    <dbReference type="NCBI Taxonomy" id="565033"/>
    <lineage>
        <taxon>Archaea</taxon>
        <taxon>Methanobacteriati</taxon>
        <taxon>Methanobacteriota</taxon>
        <taxon>Archaeoglobi</taxon>
        <taxon>Archaeoglobales</taxon>
        <taxon>Archaeoglobaceae</taxon>
        <taxon>Geoglobus</taxon>
    </lineage>
</organism>
<dbReference type="Proteomes" id="UP000030624">
    <property type="component" value="Chromosome"/>
</dbReference>
<dbReference type="PANTHER" id="PTHR42685:SF21">
    <property type="entry name" value="DEHYDROGENASE (FLAVOPROTEIN)-LIKE PROTEIN"/>
    <property type="match status" value="1"/>
</dbReference>
<dbReference type="GeneID" id="24797418"/>
<accession>A0A0A7GG02</accession>
<sequence>MRIQIYGAGMAGSYLYMLLRNNEDYEVGIKDERNSPDCRCAWGIAYRQAKNLYRDIGLDLDDYIISRPRYAYANGIRFRVKNVVMFDRKKLLQDLWSEMEFREMENPDIIVDATGSKRAFLPDVDEDDVHMRYHTVQYIEEHEKDEDIYAYARRTGYAWAFPLGEGRWHIGAGDKSVERAEEMVRKLREKYGFEEKEKSCGCKGFVRMYPPSKSLPFRDGNVYGVGEAIGCISGFGEGNAPALLSAKIFHDCLNSDCLDEYENRILEEFRWVEEEFGFLEAVQRGDIVSALKLTRKVIRIESERSAELNFRDILKVITNLKP</sequence>
<reference evidence="1 2" key="1">
    <citation type="journal article" date="2015" name="Appl. Environ. Microbiol.">
        <title>The Geoglobus acetivorans genome: Fe(III) reduction, acetate utilization, autotrophic growth, and degradation of aromatic compounds in a hyperthermophilic archaeon.</title>
        <authorList>
            <person name="Mardanov A.V."/>
            <person name="Slododkina G.B."/>
            <person name="Slobodkin A.I."/>
            <person name="Beletsky A.V."/>
            <person name="Gavrilov S.N."/>
            <person name="Kublanov I.V."/>
            <person name="Bonch-Osmolovskaya E.A."/>
            <person name="Skryabin K.G."/>
            <person name="Ravin N.V."/>
        </authorList>
    </citation>
    <scope>NUCLEOTIDE SEQUENCE [LARGE SCALE GENOMIC DNA]</scope>
    <source>
        <strain evidence="1 2">SBH6</strain>
    </source>
</reference>
<proteinExistence type="predicted"/>
<evidence type="ECO:0000313" key="2">
    <source>
        <dbReference type="Proteomes" id="UP000030624"/>
    </source>
</evidence>